<dbReference type="Proteomes" id="UP000435957">
    <property type="component" value="Unassembled WGS sequence"/>
</dbReference>
<evidence type="ECO:0000256" key="2">
    <source>
        <dbReference type="ARBA" id="ARBA00009477"/>
    </source>
</evidence>
<dbReference type="InterPro" id="IPR058982">
    <property type="entry name" value="Beta-barrel_AprE"/>
</dbReference>
<dbReference type="Pfam" id="PF26002">
    <property type="entry name" value="Beta-barrel_AprE"/>
    <property type="match status" value="1"/>
</dbReference>
<keyword evidence="8 9" id="KW-0472">Membrane</keyword>
<evidence type="ECO:0000256" key="7">
    <source>
        <dbReference type="ARBA" id="ARBA00022989"/>
    </source>
</evidence>
<evidence type="ECO:0000256" key="4">
    <source>
        <dbReference type="ARBA" id="ARBA00022475"/>
    </source>
</evidence>
<dbReference type="GO" id="GO:0005886">
    <property type="term" value="C:plasma membrane"/>
    <property type="evidence" value="ECO:0007669"/>
    <property type="project" value="UniProtKB-SubCell"/>
</dbReference>
<evidence type="ECO:0000259" key="12">
    <source>
        <dbReference type="Pfam" id="PF26002"/>
    </source>
</evidence>
<dbReference type="AlphaFoldDB" id="A0AB34DMS3"/>
<evidence type="ECO:0000259" key="11">
    <source>
        <dbReference type="Pfam" id="PF25994"/>
    </source>
</evidence>
<evidence type="ECO:0000256" key="1">
    <source>
        <dbReference type="ARBA" id="ARBA00004377"/>
    </source>
</evidence>
<feature type="transmembrane region" description="Helical" evidence="9">
    <location>
        <begin position="53"/>
        <end position="73"/>
    </location>
</feature>
<dbReference type="InterPro" id="IPR058781">
    <property type="entry name" value="HH_AprE-like"/>
</dbReference>
<dbReference type="PANTHER" id="PTHR30386">
    <property type="entry name" value="MEMBRANE FUSION SUBUNIT OF EMRAB-TOLC MULTIDRUG EFFLUX PUMP"/>
    <property type="match status" value="1"/>
</dbReference>
<name>A0AB34DMS3_9HYPH</name>
<dbReference type="InterPro" id="IPR050739">
    <property type="entry name" value="MFP"/>
</dbReference>
<reference evidence="13 14" key="1">
    <citation type="submission" date="2019-09" db="EMBL/GenBank/DDBJ databases">
        <title>Taxonomic organization of the family Brucellaceae based on a phylogenomic approach.</title>
        <authorList>
            <person name="Leclercq S."/>
            <person name="Cloeckaert A."/>
            <person name="Zygmunt M.S."/>
        </authorList>
    </citation>
    <scope>NUCLEOTIDE SEQUENCE [LARGE SCALE GENOMIC DNA]</scope>
    <source>
        <strain evidence="13 14">LUP23</strain>
    </source>
</reference>
<feature type="domain" description="AprE-like beta-barrel" evidence="12">
    <location>
        <begin position="359"/>
        <end position="391"/>
    </location>
</feature>
<evidence type="ECO:0000313" key="14">
    <source>
        <dbReference type="Proteomes" id="UP000435957"/>
    </source>
</evidence>
<keyword evidence="7 9" id="KW-1133">Transmembrane helix</keyword>
<proteinExistence type="inferred from homology"/>
<keyword evidence="5 9" id="KW-0997">Cell inner membrane</keyword>
<keyword evidence="4 9" id="KW-1003">Cell membrane</keyword>
<feature type="domain" description="AprE-like long alpha-helical hairpin" evidence="11">
    <location>
        <begin position="129"/>
        <end position="317"/>
    </location>
</feature>
<dbReference type="Pfam" id="PF25994">
    <property type="entry name" value="HH_AprE"/>
    <property type="match status" value="1"/>
</dbReference>
<protein>
    <recommendedName>
        <fullName evidence="9">Membrane fusion protein (MFP) family protein</fullName>
    </recommendedName>
</protein>
<dbReference type="Gene3D" id="2.40.50.100">
    <property type="match status" value="1"/>
</dbReference>
<gene>
    <name evidence="13" type="ORF">F9L03_08490</name>
</gene>
<sequence length="480" mass="52687">MMGKSVISRRVSSLLAPRAESSDHKTLTRFGSVKPEWALDLEREDSRSPLRGLIIAGLATIGVAFGGFFAWAYSANLGSAAVAMGTVIVDSKRKTISHLEGGILDRLLVQEGDIVKVGQPLLRLDDTKARSDLQSLESRRIGLIAKLARLRAEQSGEKEISFPEGFADDGENAQNAIRAENIFFQKRLAQKLSKIDIQQKTIEQYTEQAKASTSQIAATDRQIELISEQRKAIASLVEKGFAQKSKLTEIDTRLSQLAGDRGEYAGDKAKAEQAKAGAEFALTGIESDLQSEIAGEITSSQVELSDVQERIVAAKDVMRRVEVRSPQDGIVANIRLRTPGGVIAPGEAIMDIVPENEPLVVEMKISPRDIDSISVGAGAQIRLTAYNQRSMAFCWMSILLSFCASRFWKKMFSARMAFCAFSPSSAKPSGKLISFSPDCSARRRASFAIRPMRLLSRDWRSERALVSPITDSLNRAFRED</sequence>
<evidence type="ECO:0000256" key="5">
    <source>
        <dbReference type="ARBA" id="ARBA00022519"/>
    </source>
</evidence>
<evidence type="ECO:0000256" key="8">
    <source>
        <dbReference type="ARBA" id="ARBA00023136"/>
    </source>
</evidence>
<dbReference type="GO" id="GO:0015031">
    <property type="term" value="P:protein transport"/>
    <property type="evidence" value="ECO:0007669"/>
    <property type="project" value="InterPro"/>
</dbReference>
<dbReference type="RefSeq" id="WP_151595600.1">
    <property type="nucleotide sequence ID" value="NZ_WBWF01000004.1"/>
</dbReference>
<accession>A0AB34DMS3</accession>
<keyword evidence="14" id="KW-1185">Reference proteome</keyword>
<dbReference type="PANTHER" id="PTHR30386:SF17">
    <property type="entry name" value="ALKALINE PROTEASE SECRETION PROTEIN APRE"/>
    <property type="match status" value="1"/>
</dbReference>
<evidence type="ECO:0000313" key="13">
    <source>
        <dbReference type="EMBL" id="KAB2704666.1"/>
    </source>
</evidence>
<comment type="similarity">
    <text evidence="2 9">Belongs to the membrane fusion protein (MFP) (TC 8.A.1) family.</text>
</comment>
<dbReference type="EMBL" id="WBWF01000004">
    <property type="protein sequence ID" value="KAB2704666.1"/>
    <property type="molecule type" value="Genomic_DNA"/>
</dbReference>
<dbReference type="NCBIfam" id="TIGR01843">
    <property type="entry name" value="type_I_hlyD"/>
    <property type="match status" value="1"/>
</dbReference>
<dbReference type="PRINTS" id="PR01490">
    <property type="entry name" value="RTXTOXIND"/>
</dbReference>
<feature type="coiled-coil region" evidence="10">
    <location>
        <begin position="188"/>
        <end position="222"/>
    </location>
</feature>
<comment type="subcellular location">
    <subcellularLocation>
        <location evidence="1 9">Cell inner membrane</location>
        <topology evidence="1 9">Single-pass membrane protein</topology>
    </subcellularLocation>
</comment>
<dbReference type="InterPro" id="IPR010129">
    <property type="entry name" value="T1SS_HlyD"/>
</dbReference>
<evidence type="ECO:0000256" key="3">
    <source>
        <dbReference type="ARBA" id="ARBA00022448"/>
    </source>
</evidence>
<keyword evidence="3 9" id="KW-0813">Transport</keyword>
<organism evidence="13 14">
    <name type="scientific">Brucella lupini</name>
    <dbReference type="NCBI Taxonomy" id="255457"/>
    <lineage>
        <taxon>Bacteria</taxon>
        <taxon>Pseudomonadati</taxon>
        <taxon>Pseudomonadota</taxon>
        <taxon>Alphaproteobacteria</taxon>
        <taxon>Hyphomicrobiales</taxon>
        <taxon>Brucellaceae</taxon>
        <taxon>Brucella/Ochrobactrum group</taxon>
        <taxon>Brucella</taxon>
    </lineage>
</organism>
<evidence type="ECO:0000256" key="10">
    <source>
        <dbReference type="SAM" id="Coils"/>
    </source>
</evidence>
<keyword evidence="6 9" id="KW-0812">Transmembrane</keyword>
<keyword evidence="10" id="KW-0175">Coiled coil</keyword>
<comment type="caution">
    <text evidence="13">The sequence shown here is derived from an EMBL/GenBank/DDBJ whole genome shotgun (WGS) entry which is preliminary data.</text>
</comment>
<evidence type="ECO:0000256" key="9">
    <source>
        <dbReference type="RuleBase" id="RU365093"/>
    </source>
</evidence>
<evidence type="ECO:0000256" key="6">
    <source>
        <dbReference type="ARBA" id="ARBA00022692"/>
    </source>
</evidence>